<proteinExistence type="inferred from homology"/>
<evidence type="ECO:0000313" key="8">
    <source>
        <dbReference type="EMBL" id="MBB3667401.1"/>
    </source>
</evidence>
<keyword evidence="2 6" id="KW-0698">rRNA processing</keyword>
<dbReference type="GO" id="GO:0005737">
    <property type="term" value="C:cytoplasm"/>
    <property type="evidence" value="ECO:0007669"/>
    <property type="project" value="UniProtKB-SubCell"/>
</dbReference>
<dbReference type="Pfam" id="PF01795">
    <property type="entry name" value="Methyltransf_5"/>
    <property type="match status" value="1"/>
</dbReference>
<protein>
    <recommendedName>
        <fullName evidence="6">Ribosomal RNA small subunit methyltransferase H</fullName>
        <ecNumber evidence="6">2.1.1.199</ecNumber>
    </recommendedName>
    <alternativeName>
        <fullName evidence="6">16S rRNA m(4)C1402 methyltransferase</fullName>
    </alternativeName>
    <alternativeName>
        <fullName evidence="6">rRNA (cytosine-N(4)-)-methyltransferase RsmH</fullName>
    </alternativeName>
</protein>
<dbReference type="GO" id="GO:0071424">
    <property type="term" value="F:rRNA (cytosine-N4-)-methyltransferase activity"/>
    <property type="evidence" value="ECO:0007669"/>
    <property type="project" value="UniProtKB-UniRule"/>
</dbReference>
<evidence type="ECO:0000256" key="3">
    <source>
        <dbReference type="ARBA" id="ARBA00022603"/>
    </source>
</evidence>
<dbReference type="EC" id="2.1.1.199" evidence="6"/>
<dbReference type="NCBIfam" id="TIGR00006">
    <property type="entry name" value="16S rRNA (cytosine(1402)-N(4))-methyltransferase RsmH"/>
    <property type="match status" value="1"/>
</dbReference>
<evidence type="ECO:0000256" key="4">
    <source>
        <dbReference type="ARBA" id="ARBA00022679"/>
    </source>
</evidence>
<evidence type="ECO:0000256" key="7">
    <source>
        <dbReference type="SAM" id="MobiDB-lite"/>
    </source>
</evidence>
<dbReference type="Gene3D" id="3.40.50.150">
    <property type="entry name" value="Vaccinia Virus protein VP39"/>
    <property type="match status" value="1"/>
</dbReference>
<keyword evidence="9" id="KW-1185">Reference proteome</keyword>
<keyword evidence="5 6" id="KW-0949">S-adenosyl-L-methionine</keyword>
<comment type="caution">
    <text evidence="8">The sequence shown here is derived from an EMBL/GenBank/DDBJ whole genome shotgun (WGS) entry which is preliminary data.</text>
</comment>
<dbReference type="GO" id="GO:0070475">
    <property type="term" value="P:rRNA base methylation"/>
    <property type="evidence" value="ECO:0007669"/>
    <property type="project" value="UniProtKB-UniRule"/>
</dbReference>
<keyword evidence="6" id="KW-0963">Cytoplasm</keyword>
<dbReference type="PANTHER" id="PTHR11265">
    <property type="entry name" value="S-ADENOSYL-METHYLTRANSFERASE MRAW"/>
    <property type="match status" value="1"/>
</dbReference>
<dbReference type="Gene3D" id="1.10.150.170">
    <property type="entry name" value="Putative methyltransferase TM0872, insert domain"/>
    <property type="match status" value="1"/>
</dbReference>
<accession>A0A7W5XZE5</accession>
<comment type="function">
    <text evidence="6">Specifically methylates the N4 position of cytidine in position 1402 (C1402) of 16S rRNA.</text>
</comment>
<comment type="similarity">
    <text evidence="1 6">Belongs to the methyltransferase superfamily. RsmH family.</text>
</comment>
<comment type="catalytic activity">
    <reaction evidence="6">
        <text>cytidine(1402) in 16S rRNA + S-adenosyl-L-methionine = N(4)-methylcytidine(1402) in 16S rRNA + S-adenosyl-L-homocysteine + H(+)</text>
        <dbReference type="Rhea" id="RHEA:42928"/>
        <dbReference type="Rhea" id="RHEA-COMP:10286"/>
        <dbReference type="Rhea" id="RHEA-COMP:10287"/>
        <dbReference type="ChEBI" id="CHEBI:15378"/>
        <dbReference type="ChEBI" id="CHEBI:57856"/>
        <dbReference type="ChEBI" id="CHEBI:59789"/>
        <dbReference type="ChEBI" id="CHEBI:74506"/>
        <dbReference type="ChEBI" id="CHEBI:82748"/>
        <dbReference type="EC" id="2.1.1.199"/>
    </reaction>
</comment>
<dbReference type="InterPro" id="IPR023397">
    <property type="entry name" value="SAM-dep_MeTrfase_MraW_recog"/>
</dbReference>
<dbReference type="RefSeq" id="WP_183357723.1">
    <property type="nucleotide sequence ID" value="NZ_BAABKR010000001.1"/>
</dbReference>
<feature type="binding site" evidence="6">
    <location>
        <position position="95"/>
    </location>
    <ligand>
        <name>S-adenosyl-L-methionine</name>
        <dbReference type="ChEBI" id="CHEBI:59789"/>
    </ligand>
</feature>
<sequence length="334" mass="35785">MAGGAAADRHVPVMRERCTALLSEACRTVAADGSVPVVIDATLGMGGHAEALLQAEPQAHVIGVDRDPQALELAQQRLGEYGRRFRGVRAVYDEFDQILSALDPQEKLAGVLFDLGVSSLQLDEAARGFAYSYDAPLDMRMDASADSADETAADMLARISEAQLRRILSEYGEERFSGRIARRIVEAREASAITTTAQLTHIVDAAVPAAAKRRGGHPAKRSFQAVRIAVNQELEVLQRAVPAALDAVEVGGRVVVLSYHSLEDRIVKRAIAARTQSSAPVGLPVELQEHKPSFTVVVKGAQLPTEAETAQNPRAASAKLRAAEKIRPTARSTA</sequence>
<dbReference type="AlphaFoldDB" id="A0A7W5XZE5"/>
<feature type="binding site" evidence="6">
    <location>
        <position position="114"/>
    </location>
    <ligand>
        <name>S-adenosyl-L-methionine</name>
        <dbReference type="ChEBI" id="CHEBI:59789"/>
    </ligand>
</feature>
<feature type="binding site" evidence="6">
    <location>
        <begin position="46"/>
        <end position="48"/>
    </location>
    <ligand>
        <name>S-adenosyl-L-methionine</name>
        <dbReference type="ChEBI" id="CHEBI:59789"/>
    </ligand>
</feature>
<gene>
    <name evidence="6" type="primary">rsmH</name>
    <name evidence="8" type="ORF">FHX47_000994</name>
</gene>
<dbReference type="InterPro" id="IPR029063">
    <property type="entry name" value="SAM-dependent_MTases_sf"/>
</dbReference>
<feature type="region of interest" description="Disordered" evidence="7">
    <location>
        <begin position="305"/>
        <end position="334"/>
    </location>
</feature>
<dbReference type="PANTHER" id="PTHR11265:SF0">
    <property type="entry name" value="12S RRNA N4-METHYLCYTIDINE METHYLTRANSFERASE"/>
    <property type="match status" value="1"/>
</dbReference>
<keyword evidence="4 6" id="KW-0808">Transferase</keyword>
<feature type="binding site" evidence="6">
    <location>
        <position position="65"/>
    </location>
    <ligand>
        <name>S-adenosyl-L-methionine</name>
        <dbReference type="ChEBI" id="CHEBI:59789"/>
    </ligand>
</feature>
<dbReference type="PIRSF" id="PIRSF004486">
    <property type="entry name" value="MraW"/>
    <property type="match status" value="1"/>
</dbReference>
<dbReference type="SUPFAM" id="SSF53335">
    <property type="entry name" value="S-adenosyl-L-methionine-dependent methyltransferases"/>
    <property type="match status" value="1"/>
</dbReference>
<comment type="subcellular location">
    <subcellularLocation>
        <location evidence="6">Cytoplasm</location>
    </subcellularLocation>
</comment>
<dbReference type="InterPro" id="IPR002903">
    <property type="entry name" value="RsmH"/>
</dbReference>
<dbReference type="EMBL" id="JACIBT010000001">
    <property type="protein sequence ID" value="MBB3667401.1"/>
    <property type="molecule type" value="Genomic_DNA"/>
</dbReference>
<dbReference type="Proteomes" id="UP000547528">
    <property type="component" value="Unassembled WGS sequence"/>
</dbReference>
<evidence type="ECO:0000256" key="2">
    <source>
        <dbReference type="ARBA" id="ARBA00022552"/>
    </source>
</evidence>
<keyword evidence="3 6" id="KW-0489">Methyltransferase</keyword>
<evidence type="ECO:0000256" key="1">
    <source>
        <dbReference type="ARBA" id="ARBA00010396"/>
    </source>
</evidence>
<organism evidence="8 9">
    <name type="scientific">Garicola koreensis</name>
    <dbReference type="NCBI Taxonomy" id="1262554"/>
    <lineage>
        <taxon>Bacteria</taxon>
        <taxon>Bacillati</taxon>
        <taxon>Actinomycetota</taxon>
        <taxon>Actinomycetes</taxon>
        <taxon>Micrococcales</taxon>
        <taxon>Micrococcaceae</taxon>
        <taxon>Garicola</taxon>
    </lineage>
</organism>
<name>A0A7W5XZE5_9MICC</name>
<evidence type="ECO:0000256" key="6">
    <source>
        <dbReference type="HAMAP-Rule" id="MF_01007"/>
    </source>
</evidence>
<feature type="binding site" evidence="6">
    <location>
        <position position="121"/>
    </location>
    <ligand>
        <name>S-adenosyl-L-methionine</name>
        <dbReference type="ChEBI" id="CHEBI:59789"/>
    </ligand>
</feature>
<reference evidence="8 9" key="1">
    <citation type="submission" date="2020-08" db="EMBL/GenBank/DDBJ databases">
        <title>Sequencing the genomes of 1000 actinobacteria strains.</title>
        <authorList>
            <person name="Klenk H.-P."/>
        </authorList>
    </citation>
    <scope>NUCLEOTIDE SEQUENCE [LARGE SCALE GENOMIC DNA]</scope>
    <source>
        <strain evidence="8 9">DSM 28238</strain>
    </source>
</reference>
<evidence type="ECO:0000313" key="9">
    <source>
        <dbReference type="Proteomes" id="UP000547528"/>
    </source>
</evidence>
<evidence type="ECO:0000256" key="5">
    <source>
        <dbReference type="ARBA" id="ARBA00022691"/>
    </source>
</evidence>
<dbReference type="HAMAP" id="MF_01007">
    <property type="entry name" value="16SrRNA_methyltr_H"/>
    <property type="match status" value="1"/>
</dbReference>
<dbReference type="SUPFAM" id="SSF81799">
    <property type="entry name" value="Putative methyltransferase TM0872, insert domain"/>
    <property type="match status" value="1"/>
</dbReference>